<keyword evidence="2" id="KW-1185">Reference proteome</keyword>
<comment type="caution">
    <text evidence="1">The sequence shown here is derived from an EMBL/GenBank/DDBJ whole genome shotgun (WGS) entry which is preliminary data.</text>
</comment>
<organism evidence="1 2">
    <name type="scientific">Tamaricihabitans halophyticus</name>
    <dbReference type="NCBI Taxonomy" id="1262583"/>
    <lineage>
        <taxon>Bacteria</taxon>
        <taxon>Bacillati</taxon>
        <taxon>Actinomycetota</taxon>
        <taxon>Actinomycetes</taxon>
        <taxon>Pseudonocardiales</taxon>
        <taxon>Pseudonocardiaceae</taxon>
        <taxon>Tamaricihabitans</taxon>
    </lineage>
</organism>
<name>A0A4R2QVI8_9PSEU</name>
<dbReference type="EMBL" id="SLXQ01000003">
    <property type="protein sequence ID" value="TCP54070.1"/>
    <property type="molecule type" value="Genomic_DNA"/>
</dbReference>
<accession>A0A4R2QVI8</accession>
<dbReference type="AlphaFoldDB" id="A0A4R2QVI8"/>
<protein>
    <submittedName>
        <fullName evidence="1">Uncharacterized protein</fullName>
    </submittedName>
</protein>
<evidence type="ECO:0000313" key="1">
    <source>
        <dbReference type="EMBL" id="TCP54070.1"/>
    </source>
</evidence>
<gene>
    <name evidence="1" type="ORF">EV191_103111</name>
</gene>
<proteinExistence type="predicted"/>
<dbReference type="Proteomes" id="UP000294911">
    <property type="component" value="Unassembled WGS sequence"/>
</dbReference>
<evidence type="ECO:0000313" key="2">
    <source>
        <dbReference type="Proteomes" id="UP000294911"/>
    </source>
</evidence>
<sequence length="211" mass="22817">MTGTPGRIAETAKTSASQDVKALPTRVVPPIELPASAADLAREAAAQFGWQGTVLPEMKLLGRRVTVVAELRPDVHAERICFGVAPVTDRATVSTWTWPEFTDSAPSPAVEIRGVLSVARHWRTGLASVVPFARYGDTAMVLPAEVAFTDDYVTNCLPRARTYGVAIGTAEEGARVETDLAGRSERLLLDEDAVSRWVNELVYEQLLATVE</sequence>
<reference evidence="1 2" key="1">
    <citation type="submission" date="2019-03" db="EMBL/GenBank/DDBJ databases">
        <title>Genomic Encyclopedia of Type Strains, Phase IV (KMG-IV): sequencing the most valuable type-strain genomes for metagenomic binning, comparative biology and taxonomic classification.</title>
        <authorList>
            <person name="Goeker M."/>
        </authorList>
    </citation>
    <scope>NUCLEOTIDE SEQUENCE [LARGE SCALE GENOMIC DNA]</scope>
    <source>
        <strain evidence="1 2">DSM 45765</strain>
    </source>
</reference>